<dbReference type="InterPro" id="IPR001130">
    <property type="entry name" value="TatD-like"/>
</dbReference>
<dbReference type="FunFam" id="3.20.20.140:FF:000005">
    <property type="entry name" value="TatD family hydrolase"/>
    <property type="match status" value="1"/>
</dbReference>
<feature type="binding site" evidence="3">
    <location>
        <position position="91"/>
    </location>
    <ligand>
        <name>a divalent metal cation</name>
        <dbReference type="ChEBI" id="CHEBI:60240"/>
        <label>1</label>
    </ligand>
</feature>
<comment type="caution">
    <text evidence="4">The sequence shown here is derived from an EMBL/GenBank/DDBJ whole genome shotgun (WGS) entry which is preliminary data.</text>
</comment>
<dbReference type="GO" id="GO:0016788">
    <property type="term" value="F:hydrolase activity, acting on ester bonds"/>
    <property type="evidence" value="ECO:0007669"/>
    <property type="project" value="InterPro"/>
</dbReference>
<feature type="binding site" evidence="3">
    <location>
        <position position="9"/>
    </location>
    <ligand>
        <name>a divalent metal cation</name>
        <dbReference type="ChEBI" id="CHEBI:60240"/>
        <label>1</label>
    </ligand>
</feature>
<evidence type="ECO:0000313" key="5">
    <source>
        <dbReference type="Proteomes" id="UP000178099"/>
    </source>
</evidence>
<feature type="binding site" evidence="3">
    <location>
        <position position="213"/>
    </location>
    <ligand>
        <name>a divalent metal cation</name>
        <dbReference type="ChEBI" id="CHEBI:60240"/>
        <label>1</label>
    </ligand>
</feature>
<evidence type="ECO:0008006" key="6">
    <source>
        <dbReference type="Google" id="ProtNLM"/>
    </source>
</evidence>
<dbReference type="EMBL" id="MHLN01000038">
    <property type="protein sequence ID" value="OGZ10520.1"/>
    <property type="molecule type" value="Genomic_DNA"/>
</dbReference>
<gene>
    <name evidence="4" type="ORF">A3D67_03175</name>
</gene>
<dbReference type="PIRSF" id="PIRSF005902">
    <property type="entry name" value="DNase_TatD"/>
    <property type="match status" value="1"/>
</dbReference>
<dbReference type="Pfam" id="PF01026">
    <property type="entry name" value="TatD_DNase"/>
    <property type="match status" value="1"/>
</dbReference>
<dbReference type="NCBIfam" id="TIGR00010">
    <property type="entry name" value="YchF/TatD family DNA exonuclease"/>
    <property type="match status" value="1"/>
</dbReference>
<feature type="binding site" evidence="3">
    <location>
        <position position="131"/>
    </location>
    <ligand>
        <name>a divalent metal cation</name>
        <dbReference type="ChEBI" id="CHEBI:60240"/>
        <label>2</label>
    </ligand>
</feature>
<feature type="binding site" evidence="3">
    <location>
        <position position="7"/>
    </location>
    <ligand>
        <name>a divalent metal cation</name>
        <dbReference type="ChEBI" id="CHEBI:60240"/>
        <label>1</label>
    </ligand>
</feature>
<name>A0A1G2DC56_9BACT</name>
<dbReference type="GO" id="GO:0046872">
    <property type="term" value="F:metal ion binding"/>
    <property type="evidence" value="ECO:0007669"/>
    <property type="project" value="UniProtKB-KW"/>
</dbReference>
<evidence type="ECO:0000256" key="2">
    <source>
        <dbReference type="ARBA" id="ARBA00022801"/>
    </source>
</evidence>
<dbReference type="InterPro" id="IPR015991">
    <property type="entry name" value="TatD/YcfH-like"/>
</dbReference>
<reference evidence="4 5" key="1">
    <citation type="journal article" date="2016" name="Nat. Commun.">
        <title>Thousands of microbial genomes shed light on interconnected biogeochemical processes in an aquifer system.</title>
        <authorList>
            <person name="Anantharaman K."/>
            <person name="Brown C.T."/>
            <person name="Hug L.A."/>
            <person name="Sharon I."/>
            <person name="Castelle C.J."/>
            <person name="Probst A.J."/>
            <person name="Thomas B.C."/>
            <person name="Singh A."/>
            <person name="Wilkins M.J."/>
            <person name="Karaoz U."/>
            <person name="Brodie E.L."/>
            <person name="Williams K.H."/>
            <person name="Hubbard S.S."/>
            <person name="Banfield J.F."/>
        </authorList>
    </citation>
    <scope>NUCLEOTIDE SEQUENCE [LARGE SCALE GENOMIC DNA]</scope>
</reference>
<dbReference type="Proteomes" id="UP000178099">
    <property type="component" value="Unassembled WGS sequence"/>
</dbReference>
<dbReference type="InterPro" id="IPR032466">
    <property type="entry name" value="Metal_Hydrolase"/>
</dbReference>
<accession>A0A1G2DC56</accession>
<proteinExistence type="predicted"/>
<dbReference type="PANTHER" id="PTHR46124:SF2">
    <property type="entry name" value="D-AMINOACYL-TRNA DEACYLASE"/>
    <property type="match status" value="1"/>
</dbReference>
<protein>
    <recommendedName>
        <fullName evidence="6">Hydrolase TatD</fullName>
    </recommendedName>
</protein>
<feature type="binding site" evidence="3">
    <location>
        <position position="165"/>
    </location>
    <ligand>
        <name>a divalent metal cation</name>
        <dbReference type="ChEBI" id="CHEBI:60240"/>
        <label>2</label>
    </ligand>
</feature>
<keyword evidence="1 3" id="KW-0479">Metal-binding</keyword>
<dbReference type="AlphaFoldDB" id="A0A1G2DC56"/>
<dbReference type="CDD" id="cd01310">
    <property type="entry name" value="TatD_DNAse"/>
    <property type="match status" value="1"/>
</dbReference>
<sequence length="267" mass="30067">MNYIDAHSHIQMKEFDRDRDAVLERMRAEGVGAIVVGVDLESSRAAVALAEKHDFLWATIGLHPHDNLREVFDADAYRALARHPKVVAIGECGLDYLRFKISDIRFKEDQKRRFENQLELAAEMKKPLMLHIRDTPGQCGAYEDVLEIINHKSYILNHTFSGNVHFFAGDVAIAEKFFAIGFTVSFTGVITFASQYDEVIKNAPLEKLLSETDCPFVAPVPHRGKRNEPIYVKEVTARIAELRGENLSDVASALVENAQRVFGLVVN</sequence>
<dbReference type="GO" id="GO:0004536">
    <property type="term" value="F:DNA nuclease activity"/>
    <property type="evidence" value="ECO:0007669"/>
    <property type="project" value="InterPro"/>
</dbReference>
<organism evidence="4 5">
    <name type="scientific">Candidatus Lloydbacteria bacterium RIFCSPHIGHO2_02_FULL_51_22</name>
    <dbReference type="NCBI Taxonomy" id="1798663"/>
    <lineage>
        <taxon>Bacteria</taxon>
        <taxon>Candidatus Lloydiibacteriota</taxon>
    </lineage>
</organism>
<evidence type="ECO:0000256" key="3">
    <source>
        <dbReference type="PIRSR" id="PIRSR005902-1"/>
    </source>
</evidence>
<keyword evidence="2" id="KW-0378">Hydrolase</keyword>
<dbReference type="PANTHER" id="PTHR46124">
    <property type="entry name" value="D-AMINOACYL-TRNA DEACYLASE"/>
    <property type="match status" value="1"/>
</dbReference>
<dbReference type="SUPFAM" id="SSF51556">
    <property type="entry name" value="Metallo-dependent hydrolases"/>
    <property type="match status" value="1"/>
</dbReference>
<dbReference type="Gene3D" id="3.20.20.140">
    <property type="entry name" value="Metal-dependent hydrolases"/>
    <property type="match status" value="1"/>
</dbReference>
<evidence type="ECO:0000313" key="4">
    <source>
        <dbReference type="EMBL" id="OGZ10520.1"/>
    </source>
</evidence>
<evidence type="ECO:0000256" key="1">
    <source>
        <dbReference type="ARBA" id="ARBA00022723"/>
    </source>
</evidence>